<dbReference type="EMBL" id="JBHRZT010000052">
    <property type="protein sequence ID" value="MFC3884233.1"/>
    <property type="molecule type" value="Genomic_DNA"/>
</dbReference>
<gene>
    <name evidence="4" type="ORF">ACFOU2_12325</name>
</gene>
<keyword evidence="5" id="KW-1185">Reference proteome</keyword>
<sequence length="140" mass="15099">MQTVRDVMTTNVEACTTLDNVYEVASKMKELNVGAIPIVENGQVMGMITDRDLVIRGIAERKPNSQKVTDVMSGHLVTVSADASVEQAAQLMAQHQVRRLPVVENGQLVGIVALGDLATNKYSDQKAGSALTQISEPLHQ</sequence>
<evidence type="ECO:0000256" key="1">
    <source>
        <dbReference type="ARBA" id="ARBA00023122"/>
    </source>
</evidence>
<dbReference type="InterPro" id="IPR000644">
    <property type="entry name" value="CBS_dom"/>
</dbReference>
<accession>A0ABV8B1R7</accession>
<reference evidence="5" key="1">
    <citation type="journal article" date="2019" name="Int. J. Syst. Evol. Microbiol.">
        <title>The Global Catalogue of Microorganisms (GCM) 10K type strain sequencing project: providing services to taxonomists for standard genome sequencing and annotation.</title>
        <authorList>
            <consortium name="The Broad Institute Genomics Platform"/>
            <consortium name="The Broad Institute Genome Sequencing Center for Infectious Disease"/>
            <person name="Wu L."/>
            <person name="Ma J."/>
        </authorList>
    </citation>
    <scope>NUCLEOTIDE SEQUENCE [LARGE SCALE GENOMIC DNA]</scope>
    <source>
        <strain evidence="5">CCUG 61889</strain>
    </source>
</reference>
<dbReference type="Proteomes" id="UP001595752">
    <property type="component" value="Unassembled WGS sequence"/>
</dbReference>
<dbReference type="SUPFAM" id="SSF54631">
    <property type="entry name" value="CBS-domain pair"/>
    <property type="match status" value="1"/>
</dbReference>
<comment type="caution">
    <text evidence="4">The sequence shown here is derived from an EMBL/GenBank/DDBJ whole genome shotgun (WGS) entry which is preliminary data.</text>
</comment>
<dbReference type="PANTHER" id="PTHR43080">
    <property type="entry name" value="CBS DOMAIN-CONTAINING PROTEIN CBSX3, MITOCHONDRIAL"/>
    <property type="match status" value="1"/>
</dbReference>
<dbReference type="InterPro" id="IPR051257">
    <property type="entry name" value="Diverse_CBS-Domain"/>
</dbReference>
<dbReference type="CDD" id="cd04622">
    <property type="entry name" value="CBS_pair_HRP1_like"/>
    <property type="match status" value="1"/>
</dbReference>
<feature type="domain" description="CBS" evidence="3">
    <location>
        <begin position="8"/>
        <end position="63"/>
    </location>
</feature>
<dbReference type="InterPro" id="IPR046342">
    <property type="entry name" value="CBS_dom_sf"/>
</dbReference>
<dbReference type="PANTHER" id="PTHR43080:SF2">
    <property type="entry name" value="CBS DOMAIN-CONTAINING PROTEIN"/>
    <property type="match status" value="1"/>
</dbReference>
<dbReference type="RefSeq" id="WP_377915487.1">
    <property type="nucleotide sequence ID" value="NZ_JBHRZT010000052.1"/>
</dbReference>
<evidence type="ECO:0000313" key="4">
    <source>
        <dbReference type="EMBL" id="MFC3884233.1"/>
    </source>
</evidence>
<dbReference type="Pfam" id="PF00571">
    <property type="entry name" value="CBS"/>
    <property type="match status" value="2"/>
</dbReference>
<dbReference type="Gene3D" id="3.10.580.10">
    <property type="entry name" value="CBS-domain"/>
    <property type="match status" value="1"/>
</dbReference>
<evidence type="ECO:0000259" key="3">
    <source>
        <dbReference type="PROSITE" id="PS51371"/>
    </source>
</evidence>
<protein>
    <submittedName>
        <fullName evidence="4">CBS domain-containing protein</fullName>
    </submittedName>
</protein>
<proteinExistence type="predicted"/>
<feature type="domain" description="CBS" evidence="3">
    <location>
        <begin position="72"/>
        <end position="128"/>
    </location>
</feature>
<organism evidence="4 5">
    <name type="scientific">Bacillus songklensis</name>
    <dbReference type="NCBI Taxonomy" id="1069116"/>
    <lineage>
        <taxon>Bacteria</taxon>
        <taxon>Bacillati</taxon>
        <taxon>Bacillota</taxon>
        <taxon>Bacilli</taxon>
        <taxon>Bacillales</taxon>
        <taxon>Bacillaceae</taxon>
        <taxon>Bacillus</taxon>
    </lineage>
</organism>
<keyword evidence="1 2" id="KW-0129">CBS domain</keyword>
<dbReference type="PROSITE" id="PS51371">
    <property type="entry name" value="CBS"/>
    <property type="match status" value="2"/>
</dbReference>
<name>A0ABV8B1R7_9BACI</name>
<evidence type="ECO:0000313" key="5">
    <source>
        <dbReference type="Proteomes" id="UP001595752"/>
    </source>
</evidence>
<evidence type="ECO:0000256" key="2">
    <source>
        <dbReference type="PROSITE-ProRule" id="PRU00703"/>
    </source>
</evidence>
<dbReference type="SMART" id="SM00116">
    <property type="entry name" value="CBS"/>
    <property type="match status" value="2"/>
</dbReference>